<dbReference type="Gene3D" id="1.10.30.50">
    <property type="match status" value="1"/>
</dbReference>
<protein>
    <submittedName>
        <fullName evidence="2">Putative HNH endonuclease</fullName>
    </submittedName>
</protein>
<dbReference type="Pfam" id="PF14279">
    <property type="entry name" value="HNH_5"/>
    <property type="match status" value="1"/>
</dbReference>
<dbReference type="EMBL" id="DF820460">
    <property type="protein sequence ID" value="GAK53931.1"/>
    <property type="molecule type" value="Genomic_DNA"/>
</dbReference>
<dbReference type="PANTHER" id="PTHR33877:SF2">
    <property type="entry name" value="OS07G0170200 PROTEIN"/>
    <property type="match status" value="1"/>
</dbReference>
<dbReference type="HOGENOM" id="CLU_099824_3_0_0"/>
<dbReference type="CDD" id="cd00085">
    <property type="entry name" value="HNHc"/>
    <property type="match status" value="1"/>
</dbReference>
<dbReference type="SMART" id="SM00507">
    <property type="entry name" value="HNHc"/>
    <property type="match status" value="1"/>
</dbReference>
<reference evidence="2" key="1">
    <citation type="journal article" date="2015" name="PeerJ">
        <title>First genomic representation of candidate bacterial phylum KSB3 points to enhanced environmental sensing as a trigger of wastewater bulking.</title>
        <authorList>
            <person name="Sekiguchi Y."/>
            <person name="Ohashi A."/>
            <person name="Parks D.H."/>
            <person name="Yamauchi T."/>
            <person name="Tyson G.W."/>
            <person name="Hugenholtz P."/>
        </authorList>
    </citation>
    <scope>NUCLEOTIDE SEQUENCE [LARGE SCALE GENOMIC DNA]</scope>
</reference>
<dbReference type="InterPro" id="IPR052892">
    <property type="entry name" value="NA-targeting_endonuclease"/>
</dbReference>
<dbReference type="STRING" id="1499966.U14_05208"/>
<dbReference type="InterPro" id="IPR029471">
    <property type="entry name" value="HNH_5"/>
</dbReference>
<organism evidence="2">
    <name type="scientific">Candidatus Moduliflexus flocculans</name>
    <dbReference type="NCBI Taxonomy" id="1499966"/>
    <lineage>
        <taxon>Bacteria</taxon>
        <taxon>Candidatus Moduliflexota</taxon>
        <taxon>Candidatus Moduliflexia</taxon>
        <taxon>Candidatus Moduliflexales</taxon>
        <taxon>Candidatus Moduliflexaceae</taxon>
    </lineage>
</organism>
<name>A0A081BRA0_9BACT</name>
<dbReference type="Proteomes" id="UP000030700">
    <property type="component" value="Unassembled WGS sequence"/>
</dbReference>
<keyword evidence="3" id="KW-1185">Reference proteome</keyword>
<evidence type="ECO:0000313" key="2">
    <source>
        <dbReference type="EMBL" id="GAK53931.1"/>
    </source>
</evidence>
<sequence>MEQTLLLNVTYEPLRLISWQKAVALFTLGKVEVVEEYDREVRSVSFVMKLPAVVRLLRWVKWHDDSIPFSRRNIYVRDHGKCQYCGESLSQKEITYDHVIPQSQGGQTTWENIVVCCVACNAKKGGRTPKQAGMKLLSHPQRPVWNLAFRLTISIRKMPTSWRRDYLYWNLELTQEYEAK</sequence>
<keyword evidence="2" id="KW-0378">Hydrolase</keyword>
<dbReference type="PANTHER" id="PTHR33877">
    <property type="entry name" value="SLL1193 PROTEIN"/>
    <property type="match status" value="1"/>
</dbReference>
<evidence type="ECO:0000259" key="1">
    <source>
        <dbReference type="SMART" id="SM00507"/>
    </source>
</evidence>
<proteinExistence type="predicted"/>
<dbReference type="AlphaFoldDB" id="A0A081BRA0"/>
<dbReference type="GO" id="GO:0004519">
    <property type="term" value="F:endonuclease activity"/>
    <property type="evidence" value="ECO:0007669"/>
    <property type="project" value="UniProtKB-KW"/>
</dbReference>
<keyword evidence="2" id="KW-0540">Nuclease</keyword>
<gene>
    <name evidence="2" type="ORF">U14_05208</name>
</gene>
<evidence type="ECO:0000313" key="3">
    <source>
        <dbReference type="Proteomes" id="UP000030700"/>
    </source>
</evidence>
<dbReference type="InterPro" id="IPR003615">
    <property type="entry name" value="HNH_nuc"/>
</dbReference>
<feature type="domain" description="HNH nuclease" evidence="1">
    <location>
        <begin position="69"/>
        <end position="122"/>
    </location>
</feature>
<accession>A0A081BRA0</accession>
<keyword evidence="2" id="KW-0255">Endonuclease</keyword>